<accession>A0ACC0TZN9</accession>
<evidence type="ECO:0000313" key="1">
    <source>
        <dbReference type="EMBL" id="KAI9455035.1"/>
    </source>
</evidence>
<evidence type="ECO:0000313" key="2">
    <source>
        <dbReference type="Proteomes" id="UP001207468"/>
    </source>
</evidence>
<name>A0ACC0TZN9_9AGAM</name>
<comment type="caution">
    <text evidence="1">The sequence shown here is derived from an EMBL/GenBank/DDBJ whole genome shotgun (WGS) entry which is preliminary data.</text>
</comment>
<gene>
    <name evidence="1" type="ORF">F5148DRAFT_1227236</name>
</gene>
<proteinExistence type="predicted"/>
<reference evidence="1" key="1">
    <citation type="submission" date="2021-03" db="EMBL/GenBank/DDBJ databases">
        <title>Evolutionary priming and transition to the ectomycorrhizal habit in an iconic lineage of mushroom-forming fungi: is preadaptation a requirement?</title>
        <authorList>
            <consortium name="DOE Joint Genome Institute"/>
            <person name="Looney B.P."/>
            <person name="Miyauchi S."/>
            <person name="Morin E."/>
            <person name="Drula E."/>
            <person name="Courty P.E."/>
            <person name="Chicoki N."/>
            <person name="Fauchery L."/>
            <person name="Kohler A."/>
            <person name="Kuo A."/>
            <person name="LaButti K."/>
            <person name="Pangilinan J."/>
            <person name="Lipzen A."/>
            <person name="Riley R."/>
            <person name="Andreopoulos W."/>
            <person name="He G."/>
            <person name="Johnson J."/>
            <person name="Barry K.W."/>
            <person name="Grigoriev I.V."/>
            <person name="Nagy L."/>
            <person name="Hibbett D."/>
            <person name="Henrissat B."/>
            <person name="Matheny P.B."/>
            <person name="Labbe J."/>
            <person name="Martin A.F."/>
        </authorList>
    </citation>
    <scope>NUCLEOTIDE SEQUENCE</scope>
    <source>
        <strain evidence="1">BPL698</strain>
    </source>
</reference>
<keyword evidence="2" id="KW-1185">Reference proteome</keyword>
<sequence length="522" mass="56706">MILFHVRQLFVIGHLSIQSLAAWSPMTFDVPLQDPFQAIITPSPQLTSHALPVSNSTPSFWMAGAPGVNPLARVGSTGTLTADADICIIGSGITGVSVAYHLSKLFGDNVTLRDPLSVVILEARDFCSGATGRNGGHLTPHSFIGFKRDAAMWGIPDAIRAVHIEEHVVNAIVSLVKNAGLENEVDLVDSGRTILFLTGEEEEGARDDYELAKAAGINVSVAEWLLKDEAEKRYGAQYPGVRTPGNTIWPLKLVTHLFKLAQNASSAVSLKLHTHTPVVAVRPLSGDARRWQLETPRGSVRCTHVVHATNAYASALLPQLSGRAGIVPTRGQVIAIRPAVPTRELTLSGFTADHGLEYWFMRPGSPPDERPLVILGGARLTEGSSRGATTDDSVLDAAVGRRLRNFLAEVFPGNFENGVEPEMEWTGIMGFTELGDPFVGPVLHKFEPGGLSYEGQYIAAGFSGHGMPRAFGCADVLARIIAFKITNQEWELPPWFPLHYLTTREDSHREMCNIHHLDVPHR</sequence>
<dbReference type="Proteomes" id="UP001207468">
    <property type="component" value="Unassembled WGS sequence"/>
</dbReference>
<organism evidence="1 2">
    <name type="scientific">Russula earlei</name>
    <dbReference type="NCBI Taxonomy" id="71964"/>
    <lineage>
        <taxon>Eukaryota</taxon>
        <taxon>Fungi</taxon>
        <taxon>Dikarya</taxon>
        <taxon>Basidiomycota</taxon>
        <taxon>Agaricomycotina</taxon>
        <taxon>Agaricomycetes</taxon>
        <taxon>Russulales</taxon>
        <taxon>Russulaceae</taxon>
        <taxon>Russula</taxon>
    </lineage>
</organism>
<protein>
    <submittedName>
        <fullName evidence="1">FAD dependent oxidoreductase-domain-containing protein</fullName>
    </submittedName>
</protein>
<dbReference type="EMBL" id="JAGFNK010000260">
    <property type="protein sequence ID" value="KAI9455035.1"/>
    <property type="molecule type" value="Genomic_DNA"/>
</dbReference>